<feature type="region of interest" description="Disordered" evidence="2">
    <location>
        <begin position="74"/>
        <end position="95"/>
    </location>
</feature>
<protein>
    <submittedName>
        <fullName evidence="3">Uncharacterized protein</fullName>
    </submittedName>
</protein>
<feature type="coiled-coil region" evidence="1">
    <location>
        <begin position="301"/>
        <end position="328"/>
    </location>
</feature>
<feature type="compositionally biased region" description="Polar residues" evidence="2">
    <location>
        <begin position="74"/>
        <end position="93"/>
    </location>
</feature>
<organism evidence="3 4">
    <name type="scientific">Steinernema hermaphroditum</name>
    <dbReference type="NCBI Taxonomy" id="289476"/>
    <lineage>
        <taxon>Eukaryota</taxon>
        <taxon>Metazoa</taxon>
        <taxon>Ecdysozoa</taxon>
        <taxon>Nematoda</taxon>
        <taxon>Chromadorea</taxon>
        <taxon>Rhabditida</taxon>
        <taxon>Tylenchina</taxon>
        <taxon>Panagrolaimomorpha</taxon>
        <taxon>Strongyloidoidea</taxon>
        <taxon>Steinernematidae</taxon>
        <taxon>Steinernema</taxon>
    </lineage>
</organism>
<evidence type="ECO:0000256" key="1">
    <source>
        <dbReference type="SAM" id="Coils"/>
    </source>
</evidence>
<dbReference type="EMBL" id="JAUCMV010000005">
    <property type="protein sequence ID" value="KAK0397546.1"/>
    <property type="molecule type" value="Genomic_DNA"/>
</dbReference>
<proteinExistence type="predicted"/>
<accession>A0AA39LH63</accession>
<dbReference type="Proteomes" id="UP001175271">
    <property type="component" value="Unassembled WGS sequence"/>
</dbReference>
<evidence type="ECO:0000256" key="2">
    <source>
        <dbReference type="SAM" id="MobiDB-lite"/>
    </source>
</evidence>
<dbReference type="AlphaFoldDB" id="A0AA39LH63"/>
<feature type="coiled-coil region" evidence="1">
    <location>
        <begin position="118"/>
        <end position="152"/>
    </location>
</feature>
<comment type="caution">
    <text evidence="3">The sequence shown here is derived from an EMBL/GenBank/DDBJ whole genome shotgun (WGS) entry which is preliminary data.</text>
</comment>
<feature type="compositionally biased region" description="Polar residues" evidence="2">
    <location>
        <begin position="1"/>
        <end position="10"/>
    </location>
</feature>
<keyword evidence="4" id="KW-1185">Reference proteome</keyword>
<keyword evidence="1" id="KW-0175">Coiled coil</keyword>
<gene>
    <name evidence="3" type="ORF">QR680_002167</name>
</gene>
<feature type="compositionally biased region" description="Basic and acidic residues" evidence="2">
    <location>
        <begin position="22"/>
        <end position="35"/>
    </location>
</feature>
<evidence type="ECO:0000313" key="3">
    <source>
        <dbReference type="EMBL" id="KAK0397546.1"/>
    </source>
</evidence>
<sequence>MSTPLGSRCSTEPRIRRSASAHRPDWTDSILVEKRPLPTLGKSMSERTPTLKKIYGAGSTNLSLPPIQRSVSRIQSGSLQNKMQQSRSTTSNGRCVMNLSTASSSSRSSQHKPSDRSLHELLNVVSFLKTNCKQLKKENENLNSQMREMKQHHVVEQASAEAFENKQKNLEKQWNRQIVEFSELKQTFAQQSKFLVQREEEIRTLRVDGLRSRINELRATIGRGIAEAFRLNASVVSLNYSGSPGQNGNVNEDHLPFTKDLTRQKMQQLSELLLDCDSRIRTLTKEAQQLTSDDDSDDETNDSLSKLLEKLRGEQENFQRQCNQIAKNIEKMKVADATTNEESTVLNEKNKDIINDSNDQQNDSVIADFIVLLQTHKKRLQILKQLDDSKEHDFVPRHFSKRKSDSLSSPEK</sequence>
<name>A0AA39LH63_9BILA</name>
<evidence type="ECO:0000313" key="4">
    <source>
        <dbReference type="Proteomes" id="UP001175271"/>
    </source>
</evidence>
<reference evidence="3" key="1">
    <citation type="submission" date="2023-06" db="EMBL/GenBank/DDBJ databases">
        <title>Genomic analysis of the entomopathogenic nematode Steinernema hermaphroditum.</title>
        <authorList>
            <person name="Schwarz E.M."/>
            <person name="Heppert J.K."/>
            <person name="Baniya A."/>
            <person name="Schwartz H.T."/>
            <person name="Tan C.-H."/>
            <person name="Antoshechkin I."/>
            <person name="Sternberg P.W."/>
            <person name="Goodrich-Blair H."/>
            <person name="Dillman A.R."/>
        </authorList>
    </citation>
    <scope>NUCLEOTIDE SEQUENCE</scope>
    <source>
        <strain evidence="3">PS9179</strain>
        <tissue evidence="3">Whole animal</tissue>
    </source>
</reference>
<feature type="region of interest" description="Disordered" evidence="2">
    <location>
        <begin position="1"/>
        <end position="35"/>
    </location>
</feature>
<feature type="region of interest" description="Disordered" evidence="2">
    <location>
        <begin position="391"/>
        <end position="412"/>
    </location>
</feature>